<evidence type="ECO:0000256" key="6">
    <source>
        <dbReference type="SAM" id="MobiDB-lite"/>
    </source>
</evidence>
<keyword evidence="3" id="KW-0863">Zinc-finger</keyword>
<feature type="domain" description="Zinc finger PHD-type" evidence="7">
    <location>
        <begin position="233"/>
        <end position="290"/>
    </location>
</feature>
<protein>
    <recommendedName>
        <fullName evidence="7">Zinc finger PHD-type domain-containing protein</fullName>
    </recommendedName>
</protein>
<keyword evidence="4" id="KW-0862">Zinc</keyword>
<evidence type="ECO:0000313" key="8">
    <source>
        <dbReference type="EMBL" id="KAK4278387.1"/>
    </source>
</evidence>
<dbReference type="GO" id="GO:0005634">
    <property type="term" value="C:nucleus"/>
    <property type="evidence" value="ECO:0007669"/>
    <property type="project" value="UniProtKB-SubCell"/>
</dbReference>
<evidence type="ECO:0000256" key="5">
    <source>
        <dbReference type="ARBA" id="ARBA00023242"/>
    </source>
</evidence>
<dbReference type="AlphaFoldDB" id="A0AAE1TAB2"/>
<dbReference type="Pfam" id="PF26055">
    <property type="entry name" value="Mtase_EDM2"/>
    <property type="match status" value="1"/>
</dbReference>
<dbReference type="InterPro" id="IPR058939">
    <property type="entry name" value="Mtase_EDM2"/>
</dbReference>
<dbReference type="PANTHER" id="PTHR46235">
    <property type="entry name" value="PHD FINGER-CONTAINING PROTEIN DDB_G0268158"/>
    <property type="match status" value="1"/>
</dbReference>
<dbReference type="Pfam" id="PF12047">
    <property type="entry name" value="DNMT1-RFD"/>
    <property type="match status" value="1"/>
</dbReference>
<evidence type="ECO:0000256" key="4">
    <source>
        <dbReference type="ARBA" id="ARBA00022833"/>
    </source>
</evidence>
<comment type="subcellular location">
    <subcellularLocation>
        <location evidence="1">Nucleus</location>
    </subcellularLocation>
</comment>
<keyword evidence="2" id="KW-0479">Metal-binding</keyword>
<dbReference type="CDD" id="cd15566">
    <property type="entry name" value="PHD3_NSD"/>
    <property type="match status" value="1"/>
</dbReference>
<dbReference type="Pfam" id="PF22908">
    <property type="entry name" value="PHD_NSD"/>
    <property type="match status" value="1"/>
</dbReference>
<dbReference type="PANTHER" id="PTHR46235:SF3">
    <property type="entry name" value="PHD FINGER-CONTAINING PROTEIN DDB_G0268158"/>
    <property type="match status" value="1"/>
</dbReference>
<feature type="domain" description="Zinc finger PHD-type" evidence="7">
    <location>
        <begin position="295"/>
        <end position="350"/>
    </location>
</feature>
<keyword evidence="9" id="KW-1185">Reference proteome</keyword>
<dbReference type="GO" id="GO:0008270">
    <property type="term" value="F:zinc ion binding"/>
    <property type="evidence" value="ECO:0007669"/>
    <property type="project" value="UniProtKB-KW"/>
</dbReference>
<gene>
    <name evidence="8" type="ORF">QN277_016240</name>
</gene>
<dbReference type="Gene3D" id="3.30.40.10">
    <property type="entry name" value="Zinc/RING finger domain, C3HC4 (zinc finger)"/>
    <property type="match status" value="2"/>
</dbReference>
<dbReference type="InterPro" id="IPR013083">
    <property type="entry name" value="Znf_RING/FYVE/PHD"/>
</dbReference>
<sequence length="877" mass="100037">MASSDDEAEVHPQSVSKYHFEDDEKVLISFFVLPIQWSESEEGTDGECGQVFLDGFADNGLQKVFMQVIAWKFDISGVKPEISVLSKKGRQWVKLEKPKKWFADTIRTILITIHFLHHVRKNPETSAKSVWGYLYKDLSYYEVRHSQSDLLNHLPLICEAVKRNATLAKSKLLLKLLEKPGKVKVLDEEANNLAKPEFIVDDDVTGEDDDVNDEADDVIDEAADDSKKDDFSVCALCDNGGTLAFCDGICMRSFHATKEAGSVDDANCDSLGFTQDEIDEIKSFICKNCEHNLHQCFVCGKLGNSDKSSCAEVFKCDVATCGDFYHLRCVAKELGKNIADGESFICPIHTCCICKERENKGKRELQFAVCRRCPTAYHRKCLPREIAFKDYEEGFPQRAWTNLLPNKRILIYCLKDELDEELGTPVRDHVRFPKIKRAVQEIGSSFEEETKASTQDRCLLDKNNVDQDDSTWKRTNIEVLKLTEKSSFKKDSSKKEFEHIISGPNVSRKRKSNDAIGRNLNEKKKSIPEKRKILDGKGSQILLGRRPCDVSMTKSSKKIEFGVHETNGANKSLALKHTNKKLNSTLPQLDFDTKRRLLDLFKEATSSISLDDVLEKLKFASTQPSLRTYVDKTITARKLEASVDAVRTALRRLEEGKSIEDATSVCDLDILNQIFKWRDKLRVYLAPVLNGNRYTSYGRHFITMEKLEGIVDRLHWYVKTGDTIVDFCCGANDFSMLMKRKLEETGKKCFYKNYDLLPTKNDFHFEMRDWMSVKRKELPKGSKLIMGLNPPFGVNGKDADMFINAALQFKPKLLILVVPPKTERLDNKQAPYDLVWEDENFLSSKSFYLPGSIDINDKQMGQVNVRAPVLYLWSRQD</sequence>
<feature type="region of interest" description="Disordered" evidence="6">
    <location>
        <begin position="499"/>
        <end position="526"/>
    </location>
</feature>
<accession>A0AAE1TAB2</accession>
<dbReference type="SMART" id="SM00249">
    <property type="entry name" value="PHD"/>
    <property type="match status" value="3"/>
</dbReference>
<comment type="caution">
    <text evidence="8">The sequence shown here is derived from an EMBL/GenBank/DDBJ whole genome shotgun (WGS) entry which is preliminary data.</text>
</comment>
<reference evidence="8" key="1">
    <citation type="submission" date="2023-10" db="EMBL/GenBank/DDBJ databases">
        <title>Chromosome-level genome of the transformable northern wattle, Acacia crassicarpa.</title>
        <authorList>
            <person name="Massaro I."/>
            <person name="Sinha N.R."/>
            <person name="Poethig S."/>
            <person name="Leichty A.R."/>
        </authorList>
    </citation>
    <scope>NUCLEOTIDE SEQUENCE</scope>
    <source>
        <strain evidence="8">Acra3RX</strain>
        <tissue evidence="8">Leaf</tissue>
    </source>
</reference>
<proteinExistence type="predicted"/>
<evidence type="ECO:0000256" key="3">
    <source>
        <dbReference type="ARBA" id="ARBA00022771"/>
    </source>
</evidence>
<evidence type="ECO:0000259" key="7">
    <source>
        <dbReference type="SMART" id="SM00249"/>
    </source>
</evidence>
<evidence type="ECO:0000256" key="2">
    <source>
        <dbReference type="ARBA" id="ARBA00022723"/>
    </source>
</evidence>
<evidence type="ECO:0000313" key="9">
    <source>
        <dbReference type="Proteomes" id="UP001293593"/>
    </source>
</evidence>
<dbReference type="Proteomes" id="UP001293593">
    <property type="component" value="Unassembled WGS sequence"/>
</dbReference>
<dbReference type="EMBL" id="JAWXYG010000003">
    <property type="protein sequence ID" value="KAK4278387.1"/>
    <property type="molecule type" value="Genomic_DNA"/>
</dbReference>
<organism evidence="8 9">
    <name type="scientific">Acacia crassicarpa</name>
    <name type="common">northern wattle</name>
    <dbReference type="NCBI Taxonomy" id="499986"/>
    <lineage>
        <taxon>Eukaryota</taxon>
        <taxon>Viridiplantae</taxon>
        <taxon>Streptophyta</taxon>
        <taxon>Embryophyta</taxon>
        <taxon>Tracheophyta</taxon>
        <taxon>Spermatophyta</taxon>
        <taxon>Magnoliopsida</taxon>
        <taxon>eudicotyledons</taxon>
        <taxon>Gunneridae</taxon>
        <taxon>Pentapetalae</taxon>
        <taxon>rosids</taxon>
        <taxon>fabids</taxon>
        <taxon>Fabales</taxon>
        <taxon>Fabaceae</taxon>
        <taxon>Caesalpinioideae</taxon>
        <taxon>mimosoid clade</taxon>
        <taxon>Acacieae</taxon>
        <taxon>Acacia</taxon>
    </lineage>
</organism>
<dbReference type="InterPro" id="IPR022702">
    <property type="entry name" value="Cytosine_MeTrfase1_RFD"/>
</dbReference>
<keyword evidence="5" id="KW-0539">Nucleus</keyword>
<dbReference type="InterPro" id="IPR001965">
    <property type="entry name" value="Znf_PHD"/>
</dbReference>
<dbReference type="CDD" id="cd15565">
    <property type="entry name" value="PHD2_NSD"/>
    <property type="match status" value="1"/>
</dbReference>
<dbReference type="InterPro" id="IPR055198">
    <property type="entry name" value="NSD_PHD"/>
</dbReference>
<name>A0AAE1TAB2_9FABA</name>
<feature type="domain" description="Zinc finger PHD-type" evidence="7">
    <location>
        <begin position="351"/>
        <end position="417"/>
    </location>
</feature>
<evidence type="ECO:0000256" key="1">
    <source>
        <dbReference type="ARBA" id="ARBA00004123"/>
    </source>
</evidence>